<sequence length="199" mass="20881">MRTPVPRAGLSRAAVVAAGAELADEVGFADLTMGLLAARVGVKTPSLYKHVVSLDALRRGIGIQAKQELGNVLARAAVGRSGADAVRAIADAHRSWALEHPGRYAATVRAPAADDEEDRRAGDEALQVFFDVLAGFGLRDARAVDAARTLRSALHGFVSLEGAGGFGLPRDVTGSYRFLVDSLVAGLQAERPAPESRSR</sequence>
<dbReference type="OrthoDB" id="71867at2"/>
<dbReference type="InterPro" id="IPR050109">
    <property type="entry name" value="HTH-type_TetR-like_transc_reg"/>
</dbReference>
<dbReference type="AlphaFoldDB" id="A0A5B0BD81"/>
<dbReference type="Proteomes" id="UP000324965">
    <property type="component" value="Unassembled WGS sequence"/>
</dbReference>
<evidence type="ECO:0000256" key="2">
    <source>
        <dbReference type="ARBA" id="ARBA00023125"/>
    </source>
</evidence>
<gene>
    <name evidence="6" type="ORF">FGF04_10755</name>
</gene>
<dbReference type="InterPro" id="IPR036271">
    <property type="entry name" value="Tet_transcr_reg_TetR-rel_C_sf"/>
</dbReference>
<evidence type="ECO:0000256" key="4">
    <source>
        <dbReference type="PROSITE-ProRule" id="PRU00335"/>
    </source>
</evidence>
<feature type="DNA-binding region" description="H-T-H motif" evidence="4">
    <location>
        <begin position="32"/>
        <end position="51"/>
    </location>
</feature>
<comment type="caution">
    <text evidence="6">The sequence shown here is derived from an EMBL/GenBank/DDBJ whole genome shotgun (WGS) entry which is preliminary data.</text>
</comment>
<dbReference type="SUPFAM" id="SSF46689">
    <property type="entry name" value="Homeodomain-like"/>
    <property type="match status" value="1"/>
</dbReference>
<dbReference type="GO" id="GO:0000976">
    <property type="term" value="F:transcription cis-regulatory region binding"/>
    <property type="evidence" value="ECO:0007669"/>
    <property type="project" value="TreeGrafter"/>
</dbReference>
<dbReference type="Pfam" id="PF13305">
    <property type="entry name" value="TetR_C_33"/>
    <property type="match status" value="1"/>
</dbReference>
<keyword evidence="2 4" id="KW-0238">DNA-binding</keyword>
<evidence type="ECO:0000256" key="1">
    <source>
        <dbReference type="ARBA" id="ARBA00023015"/>
    </source>
</evidence>
<dbReference type="InterPro" id="IPR001647">
    <property type="entry name" value="HTH_TetR"/>
</dbReference>
<protein>
    <submittedName>
        <fullName evidence="6">TetR/AcrR family transcriptional regulator</fullName>
    </submittedName>
</protein>
<evidence type="ECO:0000256" key="3">
    <source>
        <dbReference type="ARBA" id="ARBA00023163"/>
    </source>
</evidence>
<keyword evidence="1" id="KW-0805">Transcription regulation</keyword>
<dbReference type="PANTHER" id="PTHR30055:SF239">
    <property type="entry name" value="TRANSCRIPTIONAL REGULATORY PROTEIN"/>
    <property type="match status" value="1"/>
</dbReference>
<dbReference type="InterPro" id="IPR009057">
    <property type="entry name" value="Homeodomain-like_sf"/>
</dbReference>
<dbReference type="InterPro" id="IPR025996">
    <property type="entry name" value="MT1864/Rv1816-like_C"/>
</dbReference>
<dbReference type="EMBL" id="VDFC01000032">
    <property type="protein sequence ID" value="KAA0940173.1"/>
    <property type="molecule type" value="Genomic_DNA"/>
</dbReference>
<evidence type="ECO:0000259" key="5">
    <source>
        <dbReference type="PROSITE" id="PS50977"/>
    </source>
</evidence>
<evidence type="ECO:0000313" key="6">
    <source>
        <dbReference type="EMBL" id="KAA0940173.1"/>
    </source>
</evidence>
<name>A0A5B0BD81_9ACTN</name>
<reference evidence="6 7" key="1">
    <citation type="submission" date="2019-05" db="EMBL/GenBank/DDBJ databases">
        <authorList>
            <person name="Hariharan J."/>
            <person name="Choudoir M.J."/>
            <person name="Diebold P."/>
            <person name="Panke-Buisse K."/>
            <person name="Buckley D.H."/>
        </authorList>
    </citation>
    <scope>NUCLEOTIDE SEQUENCE [LARGE SCALE GENOMIC DNA]</scope>
    <source>
        <strain evidence="6 7">SUN51</strain>
    </source>
</reference>
<keyword evidence="7" id="KW-1185">Reference proteome</keyword>
<evidence type="ECO:0000313" key="7">
    <source>
        <dbReference type="Proteomes" id="UP000324965"/>
    </source>
</evidence>
<keyword evidence="3" id="KW-0804">Transcription</keyword>
<dbReference type="Gene3D" id="1.10.357.10">
    <property type="entry name" value="Tetracycline Repressor, domain 2"/>
    <property type="match status" value="1"/>
</dbReference>
<dbReference type="Pfam" id="PF00440">
    <property type="entry name" value="TetR_N"/>
    <property type="match status" value="1"/>
</dbReference>
<organism evidence="6 7">
    <name type="scientific">Streptomyces apricus</name>
    <dbReference type="NCBI Taxonomy" id="1828112"/>
    <lineage>
        <taxon>Bacteria</taxon>
        <taxon>Bacillati</taxon>
        <taxon>Actinomycetota</taxon>
        <taxon>Actinomycetes</taxon>
        <taxon>Kitasatosporales</taxon>
        <taxon>Streptomycetaceae</taxon>
        <taxon>Streptomyces</taxon>
    </lineage>
</organism>
<dbReference type="SUPFAM" id="SSF48498">
    <property type="entry name" value="Tetracyclin repressor-like, C-terminal domain"/>
    <property type="match status" value="1"/>
</dbReference>
<accession>A0A5B0BD81</accession>
<feature type="domain" description="HTH tetR-type" evidence="5">
    <location>
        <begin position="9"/>
        <end position="69"/>
    </location>
</feature>
<dbReference type="PROSITE" id="PS50977">
    <property type="entry name" value="HTH_TETR_2"/>
    <property type="match status" value="1"/>
</dbReference>
<proteinExistence type="predicted"/>
<dbReference type="Gene3D" id="1.10.10.60">
    <property type="entry name" value="Homeodomain-like"/>
    <property type="match status" value="1"/>
</dbReference>
<dbReference type="GO" id="GO:0003700">
    <property type="term" value="F:DNA-binding transcription factor activity"/>
    <property type="evidence" value="ECO:0007669"/>
    <property type="project" value="TreeGrafter"/>
</dbReference>
<dbReference type="PANTHER" id="PTHR30055">
    <property type="entry name" value="HTH-TYPE TRANSCRIPTIONAL REGULATOR RUTR"/>
    <property type="match status" value="1"/>
</dbReference>